<organism evidence="5">
    <name type="scientific">Nucleocytoviricota sp</name>
    <dbReference type="NCBI Taxonomy" id="2809609"/>
    <lineage>
        <taxon>Viruses</taxon>
        <taxon>Varidnaviria</taxon>
        <taxon>Bamfordvirae</taxon>
        <taxon>Nucleocytoviricota</taxon>
    </lineage>
</organism>
<dbReference type="InterPro" id="IPR012337">
    <property type="entry name" value="RNaseH-like_sf"/>
</dbReference>
<dbReference type="GO" id="GO:0003676">
    <property type="term" value="F:nucleic acid binding"/>
    <property type="evidence" value="ECO:0007669"/>
    <property type="project" value="InterPro"/>
</dbReference>
<evidence type="ECO:0000256" key="1">
    <source>
        <dbReference type="ARBA" id="ARBA00022722"/>
    </source>
</evidence>
<keyword evidence="2" id="KW-0378">Hydrolase</keyword>
<dbReference type="PANTHER" id="PTHR30231:SF4">
    <property type="entry name" value="PROTEIN NEN2"/>
    <property type="match status" value="1"/>
</dbReference>
<dbReference type="Pfam" id="PF00929">
    <property type="entry name" value="RNase_T"/>
    <property type="match status" value="1"/>
</dbReference>
<protein>
    <submittedName>
        <fullName evidence="5">DEDDh 3'-5' exonuclease</fullName>
    </submittedName>
</protein>
<dbReference type="InterPro" id="IPR013520">
    <property type="entry name" value="Ribonucl_H"/>
</dbReference>
<sequence>MKVLVFDTETNGLPENKFESVFNVDKFPYIMQISYILYDDESFNIIKIGDKYVNNVEIKEESFKINKITKTMVDNGENIKNVLTDFINVVKECDILVGHNYNFDKKIVMVECVRNKLFYKFNYILKQKQYYCTMRNSKEICKIPSIYKIGDFKLPKLIELHECLFKEEITTDKLHNSLVDCIFTLKCYIMMIKNVNIFNNNNECEVLLKNLN</sequence>
<dbReference type="EMBL" id="OP765584">
    <property type="protein sequence ID" value="UZT29181.1"/>
    <property type="molecule type" value="Genomic_DNA"/>
</dbReference>
<name>A0A9E8G5C1_9VIRU</name>
<evidence type="ECO:0000256" key="3">
    <source>
        <dbReference type="ARBA" id="ARBA00022839"/>
    </source>
</evidence>
<dbReference type="Gene3D" id="3.30.420.10">
    <property type="entry name" value="Ribonuclease H-like superfamily/Ribonuclease H"/>
    <property type="match status" value="1"/>
</dbReference>
<evidence type="ECO:0000256" key="2">
    <source>
        <dbReference type="ARBA" id="ARBA00022801"/>
    </source>
</evidence>
<feature type="domain" description="Exonuclease" evidence="4">
    <location>
        <begin position="2"/>
        <end position="197"/>
    </location>
</feature>
<dbReference type="SMART" id="SM00479">
    <property type="entry name" value="EXOIII"/>
    <property type="match status" value="1"/>
</dbReference>
<dbReference type="InterPro" id="IPR036397">
    <property type="entry name" value="RNaseH_sf"/>
</dbReference>
<dbReference type="CDD" id="cd06127">
    <property type="entry name" value="DEDDh"/>
    <property type="match status" value="1"/>
</dbReference>
<evidence type="ECO:0000313" key="5">
    <source>
        <dbReference type="EMBL" id="UZT29181.1"/>
    </source>
</evidence>
<evidence type="ECO:0000259" key="4">
    <source>
        <dbReference type="SMART" id="SM00479"/>
    </source>
</evidence>
<dbReference type="GO" id="GO:0008408">
    <property type="term" value="F:3'-5' exonuclease activity"/>
    <property type="evidence" value="ECO:0007669"/>
    <property type="project" value="TreeGrafter"/>
</dbReference>
<proteinExistence type="predicted"/>
<reference evidence="5" key="1">
    <citation type="submission" date="2022-11" db="EMBL/GenBank/DDBJ databases">
        <title>Genomics discovery of giant fungal viruses from subsurface oceanic crustal fluids.</title>
        <authorList>
            <person name="Bhattacharjee A.S."/>
            <person name="Schulz F."/>
            <person name="Woyke T."/>
            <person name="Orcutt B.N."/>
            <person name="Matinez Martinez J."/>
        </authorList>
    </citation>
    <scope>NUCLEOTIDE SEQUENCE</scope>
    <source>
        <strain evidence="5">VSAG8.JdFR</strain>
    </source>
</reference>
<accession>A0A9E8G5C1</accession>
<keyword evidence="1" id="KW-0540">Nuclease</keyword>
<keyword evidence="3 5" id="KW-0269">Exonuclease</keyword>
<dbReference type="SUPFAM" id="SSF53098">
    <property type="entry name" value="Ribonuclease H-like"/>
    <property type="match status" value="1"/>
</dbReference>
<dbReference type="PANTHER" id="PTHR30231">
    <property type="entry name" value="DNA POLYMERASE III SUBUNIT EPSILON"/>
    <property type="match status" value="1"/>
</dbReference>